<dbReference type="OMA" id="QVRVDNR"/>
<comment type="subcellular location">
    <subcellularLocation>
        <location evidence="1">Nucleus</location>
    </subcellularLocation>
</comment>
<evidence type="ECO:0000313" key="9">
    <source>
        <dbReference type="Proteomes" id="UP000324907"/>
    </source>
</evidence>
<gene>
    <name evidence="6" type="ORF">FNF27_06394</name>
    <name evidence="5" type="ORF">FNF28_04022</name>
    <name evidence="4" type="ORF">FNF29_04611</name>
</gene>
<evidence type="ECO:0000313" key="5">
    <source>
        <dbReference type="EMBL" id="KAA0164109.1"/>
    </source>
</evidence>
<feature type="compositionally biased region" description="Low complexity" evidence="3">
    <location>
        <begin position="287"/>
        <end position="321"/>
    </location>
</feature>
<dbReference type="GO" id="GO:0000723">
    <property type="term" value="P:telomere maintenance"/>
    <property type="evidence" value="ECO:0007669"/>
    <property type="project" value="TreeGrafter"/>
</dbReference>
<dbReference type="GO" id="GO:0000724">
    <property type="term" value="P:double-strand break repair via homologous recombination"/>
    <property type="evidence" value="ECO:0007669"/>
    <property type="project" value="TreeGrafter"/>
</dbReference>
<proteinExistence type="predicted"/>
<dbReference type="GO" id="GO:0035861">
    <property type="term" value="C:site of double-strand break"/>
    <property type="evidence" value="ECO:0007669"/>
    <property type="project" value="TreeGrafter"/>
</dbReference>
<keyword evidence="2" id="KW-0539">Nucleus</keyword>
<comment type="caution">
    <text evidence="5">The sequence shown here is derived from an EMBL/GenBank/DDBJ whole genome shotgun (WGS) entry which is preliminary data.</text>
</comment>
<protein>
    <recommendedName>
        <fullName evidence="10">Checkpoint protein</fullName>
    </recommendedName>
</protein>
<evidence type="ECO:0000256" key="1">
    <source>
        <dbReference type="ARBA" id="ARBA00004123"/>
    </source>
</evidence>
<evidence type="ECO:0000256" key="2">
    <source>
        <dbReference type="ARBA" id="ARBA00023242"/>
    </source>
</evidence>
<name>A0A5A8DGC4_CAFRO</name>
<dbReference type="Proteomes" id="UP000323011">
    <property type="component" value="Unassembled WGS sequence"/>
</dbReference>
<organism evidence="5 9">
    <name type="scientific">Cafeteria roenbergensis</name>
    <name type="common">Marine flagellate</name>
    <dbReference type="NCBI Taxonomy" id="33653"/>
    <lineage>
        <taxon>Eukaryota</taxon>
        <taxon>Sar</taxon>
        <taxon>Stramenopiles</taxon>
        <taxon>Bigyra</taxon>
        <taxon>Opalozoa</taxon>
        <taxon>Bicosoecida</taxon>
        <taxon>Cafeteriaceae</taxon>
        <taxon>Cafeteria</taxon>
    </lineage>
</organism>
<reference evidence="7 8" key="1">
    <citation type="submission" date="2019-07" db="EMBL/GenBank/DDBJ databases">
        <title>Genomes of Cafeteria roenbergensis.</title>
        <authorList>
            <person name="Fischer M.G."/>
            <person name="Hackl T."/>
            <person name="Roman M."/>
        </authorList>
    </citation>
    <scope>NUCLEOTIDE SEQUENCE [LARGE SCALE GENOMIC DNA]</scope>
    <source>
        <strain evidence="4 8">BVI</strain>
        <strain evidence="6 7">E4-10P</strain>
        <strain evidence="5 9">RCC970-E3</strain>
    </source>
</reference>
<evidence type="ECO:0000313" key="6">
    <source>
        <dbReference type="EMBL" id="KAA0171275.1"/>
    </source>
</evidence>
<feature type="compositionally biased region" description="Basic and acidic residues" evidence="3">
    <location>
        <begin position="323"/>
        <end position="337"/>
    </location>
</feature>
<dbReference type="Gene3D" id="3.70.10.10">
    <property type="match status" value="1"/>
</dbReference>
<dbReference type="OrthoDB" id="337750at2759"/>
<dbReference type="EMBL" id="VLTL01000060">
    <property type="protein sequence ID" value="KAA0164109.1"/>
    <property type="molecule type" value="Genomic_DNA"/>
</dbReference>
<dbReference type="GO" id="GO:0033314">
    <property type="term" value="P:mitotic DNA replication checkpoint signaling"/>
    <property type="evidence" value="ECO:0007669"/>
    <property type="project" value="TreeGrafter"/>
</dbReference>
<dbReference type="Proteomes" id="UP000322899">
    <property type="component" value="Unassembled WGS sequence"/>
</dbReference>
<evidence type="ECO:0000313" key="8">
    <source>
        <dbReference type="Proteomes" id="UP000323011"/>
    </source>
</evidence>
<dbReference type="GO" id="GO:0006289">
    <property type="term" value="P:nucleotide-excision repair"/>
    <property type="evidence" value="ECO:0007669"/>
    <property type="project" value="TreeGrafter"/>
</dbReference>
<dbReference type="InterPro" id="IPR007150">
    <property type="entry name" value="HUS1/Mec3"/>
</dbReference>
<dbReference type="EMBL" id="VLTO01000055">
    <property type="protein sequence ID" value="KAA0171275.1"/>
    <property type="molecule type" value="Genomic_DNA"/>
</dbReference>
<sequence>MRFMCRMESAQVADFVAVLSALGRCGKMVHLAFAPDKVFLGSISDDDAIVAFADLEPRVMFSEFRSESRAGNIVNLEAPTDMLLGCLKHGAQASSTVMKLSKRHGSPSLSCVVSRDDGITLTHDVPVLVVRRTEAEAMERPDIPEMSVLMQIHGDDPFKAVVDRMKTLAKHVHVEIDPRGAMAVSAQNEIVAVKSFFRDLTPLELRDASGDVRPSEAAAAKVDAKLLSKVLMACSGHKRTALVVGSSPASVFFVHMRLSRGAGGVTVLIPVVQEATDEALMPGLAATPEAQAAGAPSSASASSASSSSSSAATGAPAGGPSKELLDSRAPKRAREVG</sequence>
<dbReference type="GO" id="GO:0030896">
    <property type="term" value="C:checkpoint clamp complex"/>
    <property type="evidence" value="ECO:0007669"/>
    <property type="project" value="InterPro"/>
</dbReference>
<dbReference type="Proteomes" id="UP000324907">
    <property type="component" value="Unassembled WGS sequence"/>
</dbReference>
<dbReference type="PANTHER" id="PTHR12900">
    <property type="entry name" value="MITOTIC AND DNA DAMAGE CHECKPOINT PROTEIN HUS1"/>
    <property type="match status" value="1"/>
</dbReference>
<evidence type="ECO:0008006" key="10">
    <source>
        <dbReference type="Google" id="ProtNLM"/>
    </source>
</evidence>
<evidence type="ECO:0000313" key="7">
    <source>
        <dbReference type="Proteomes" id="UP000322899"/>
    </source>
</evidence>
<dbReference type="AlphaFoldDB" id="A0A5A8DGC4"/>
<dbReference type="EMBL" id="VLTN01000027">
    <property type="protein sequence ID" value="KAA0151412.1"/>
    <property type="molecule type" value="Genomic_DNA"/>
</dbReference>
<keyword evidence="8" id="KW-1185">Reference proteome</keyword>
<dbReference type="Pfam" id="PF04005">
    <property type="entry name" value="Hus1"/>
    <property type="match status" value="1"/>
</dbReference>
<dbReference type="PANTHER" id="PTHR12900:SF0">
    <property type="entry name" value="CHECKPOINT PROTEIN"/>
    <property type="match status" value="1"/>
</dbReference>
<feature type="region of interest" description="Disordered" evidence="3">
    <location>
        <begin position="287"/>
        <end position="337"/>
    </location>
</feature>
<evidence type="ECO:0000256" key="3">
    <source>
        <dbReference type="SAM" id="MobiDB-lite"/>
    </source>
</evidence>
<dbReference type="GO" id="GO:0031573">
    <property type="term" value="P:mitotic intra-S DNA damage checkpoint signaling"/>
    <property type="evidence" value="ECO:0007669"/>
    <property type="project" value="TreeGrafter"/>
</dbReference>
<dbReference type="GO" id="GO:0044778">
    <property type="term" value="P:meiotic DNA integrity checkpoint signaling"/>
    <property type="evidence" value="ECO:0007669"/>
    <property type="project" value="TreeGrafter"/>
</dbReference>
<accession>A0A5A8DGC4</accession>
<evidence type="ECO:0000313" key="4">
    <source>
        <dbReference type="EMBL" id="KAA0151412.1"/>
    </source>
</evidence>